<keyword evidence="3" id="KW-0540">Nuclease</keyword>
<keyword evidence="10" id="KW-1185">Reference proteome</keyword>
<dbReference type="PANTHER" id="PTHR33653">
    <property type="entry name" value="RIBONUCLEASE VAPC2"/>
    <property type="match status" value="1"/>
</dbReference>
<evidence type="ECO:0000256" key="1">
    <source>
        <dbReference type="ARBA" id="ARBA00001946"/>
    </source>
</evidence>
<keyword evidence="4" id="KW-0479">Metal-binding</keyword>
<dbReference type="GO" id="GO:0004518">
    <property type="term" value="F:nuclease activity"/>
    <property type="evidence" value="ECO:0007669"/>
    <property type="project" value="UniProtKB-KW"/>
</dbReference>
<name>A0A2P8G398_9BACT</name>
<accession>A0A2P8G398</accession>
<dbReference type="Pfam" id="PF01850">
    <property type="entry name" value="PIN"/>
    <property type="match status" value="1"/>
</dbReference>
<evidence type="ECO:0000313" key="10">
    <source>
        <dbReference type="Proteomes" id="UP000241964"/>
    </source>
</evidence>
<evidence type="ECO:0000256" key="7">
    <source>
        <dbReference type="ARBA" id="ARBA00038093"/>
    </source>
</evidence>
<dbReference type="Gene3D" id="3.40.50.1010">
    <property type="entry name" value="5'-nuclease"/>
    <property type="match status" value="1"/>
</dbReference>
<keyword evidence="2" id="KW-1277">Toxin-antitoxin system</keyword>
<dbReference type="AlphaFoldDB" id="A0A2P8G398"/>
<dbReference type="Proteomes" id="UP000241964">
    <property type="component" value="Unassembled WGS sequence"/>
</dbReference>
<dbReference type="OrthoDB" id="676982at2"/>
<keyword evidence="5" id="KW-0378">Hydrolase</keyword>
<evidence type="ECO:0000256" key="2">
    <source>
        <dbReference type="ARBA" id="ARBA00022649"/>
    </source>
</evidence>
<gene>
    <name evidence="9" type="ORF">CLV60_10642</name>
</gene>
<keyword evidence="6" id="KW-0460">Magnesium</keyword>
<evidence type="ECO:0000313" key="9">
    <source>
        <dbReference type="EMBL" id="PSL28439.1"/>
    </source>
</evidence>
<proteinExistence type="inferred from homology"/>
<feature type="domain" description="PIN" evidence="8">
    <location>
        <begin position="5"/>
        <end position="120"/>
    </location>
</feature>
<comment type="caution">
    <text evidence="9">The sequence shown here is derived from an EMBL/GenBank/DDBJ whole genome shotgun (WGS) entry which is preliminary data.</text>
</comment>
<evidence type="ECO:0000256" key="4">
    <source>
        <dbReference type="ARBA" id="ARBA00022723"/>
    </source>
</evidence>
<dbReference type="InterPro" id="IPR002716">
    <property type="entry name" value="PIN_dom"/>
</dbReference>
<protein>
    <recommendedName>
        <fullName evidence="8">PIN domain-containing protein</fullName>
    </recommendedName>
</protein>
<comment type="cofactor">
    <cofactor evidence="1">
        <name>Mg(2+)</name>
        <dbReference type="ChEBI" id="CHEBI:18420"/>
    </cofactor>
</comment>
<dbReference type="PANTHER" id="PTHR33653:SF1">
    <property type="entry name" value="RIBONUCLEASE VAPC2"/>
    <property type="match status" value="1"/>
</dbReference>
<evidence type="ECO:0000256" key="3">
    <source>
        <dbReference type="ARBA" id="ARBA00022722"/>
    </source>
</evidence>
<dbReference type="InterPro" id="IPR050556">
    <property type="entry name" value="Type_II_TA_system_RNase"/>
</dbReference>
<dbReference type="InterPro" id="IPR029060">
    <property type="entry name" value="PIN-like_dom_sf"/>
</dbReference>
<dbReference type="GO" id="GO:0016787">
    <property type="term" value="F:hydrolase activity"/>
    <property type="evidence" value="ECO:0007669"/>
    <property type="project" value="UniProtKB-KW"/>
</dbReference>
<evidence type="ECO:0000256" key="5">
    <source>
        <dbReference type="ARBA" id="ARBA00022801"/>
    </source>
</evidence>
<sequence length="128" mass="14487">MEERYLIDTSAVIKYLNATLPSSGLSLIDKVIDNESIISLITEIELRVWEPNDAIDKMIYESFINGSTVLDLNRAVVDQTIAVRKKYRLKLPDAFIAATAIVNNFTLIADNDRDFGKVDILKYINPNH</sequence>
<dbReference type="RefSeq" id="WP_106595909.1">
    <property type="nucleotide sequence ID" value="NZ_PYAS01000006.1"/>
</dbReference>
<reference evidence="9 10" key="1">
    <citation type="submission" date="2018-03" db="EMBL/GenBank/DDBJ databases">
        <title>Genomic Encyclopedia of Archaeal and Bacterial Type Strains, Phase II (KMG-II): from individual species to whole genera.</title>
        <authorList>
            <person name="Goeker M."/>
        </authorList>
    </citation>
    <scope>NUCLEOTIDE SEQUENCE [LARGE SCALE GENOMIC DNA]</scope>
    <source>
        <strain evidence="9 10">DSM 29057</strain>
    </source>
</reference>
<organism evidence="9 10">
    <name type="scientific">Dyadobacter jiangsuensis</name>
    <dbReference type="NCBI Taxonomy" id="1591085"/>
    <lineage>
        <taxon>Bacteria</taxon>
        <taxon>Pseudomonadati</taxon>
        <taxon>Bacteroidota</taxon>
        <taxon>Cytophagia</taxon>
        <taxon>Cytophagales</taxon>
        <taxon>Spirosomataceae</taxon>
        <taxon>Dyadobacter</taxon>
    </lineage>
</organism>
<dbReference type="SUPFAM" id="SSF88723">
    <property type="entry name" value="PIN domain-like"/>
    <property type="match status" value="1"/>
</dbReference>
<dbReference type="CDD" id="cd18738">
    <property type="entry name" value="PIN_VapC4-5_FitB-like"/>
    <property type="match status" value="1"/>
</dbReference>
<evidence type="ECO:0000259" key="8">
    <source>
        <dbReference type="Pfam" id="PF01850"/>
    </source>
</evidence>
<dbReference type="EMBL" id="PYAS01000006">
    <property type="protein sequence ID" value="PSL28439.1"/>
    <property type="molecule type" value="Genomic_DNA"/>
</dbReference>
<dbReference type="GO" id="GO:0046872">
    <property type="term" value="F:metal ion binding"/>
    <property type="evidence" value="ECO:0007669"/>
    <property type="project" value="UniProtKB-KW"/>
</dbReference>
<comment type="similarity">
    <text evidence="7">Belongs to the PINc/VapC protein family.</text>
</comment>
<evidence type="ECO:0000256" key="6">
    <source>
        <dbReference type="ARBA" id="ARBA00022842"/>
    </source>
</evidence>